<reference evidence="1 2" key="1">
    <citation type="submission" date="2019-07" db="EMBL/GenBank/DDBJ databases">
        <title>Whole genome shotgun sequence of Aliivibrio fischeri NBRC 101058.</title>
        <authorList>
            <person name="Hosoyama A."/>
            <person name="Uohara A."/>
            <person name="Ohji S."/>
            <person name="Ichikawa N."/>
        </authorList>
    </citation>
    <scope>NUCLEOTIDE SEQUENCE [LARGE SCALE GENOMIC DNA]</scope>
    <source>
        <strain evidence="1 2">NBRC 101058</strain>
    </source>
</reference>
<sequence>MNETHRELTREDNELIQLMINNGETRDKATSKIHSSIYSLKQSDFSTIASVCESNGEEYKEQALQNIFKLNREKCKRLILAKKAKIDNPKILKEVDKTFSWSASVQRKR</sequence>
<evidence type="ECO:0000313" key="1">
    <source>
        <dbReference type="EMBL" id="GEK16091.1"/>
    </source>
</evidence>
<dbReference type="EMBL" id="BJTZ01000064">
    <property type="protein sequence ID" value="GEK16091.1"/>
    <property type="molecule type" value="Genomic_DNA"/>
</dbReference>
<evidence type="ECO:0000313" key="2">
    <source>
        <dbReference type="Proteomes" id="UP000321787"/>
    </source>
</evidence>
<organism evidence="1 2">
    <name type="scientific">Aliivibrio fischeri</name>
    <name type="common">Vibrio fischeri</name>
    <dbReference type="NCBI Taxonomy" id="668"/>
    <lineage>
        <taxon>Bacteria</taxon>
        <taxon>Pseudomonadati</taxon>
        <taxon>Pseudomonadota</taxon>
        <taxon>Gammaproteobacteria</taxon>
        <taxon>Vibrionales</taxon>
        <taxon>Vibrionaceae</taxon>
        <taxon>Aliivibrio</taxon>
    </lineage>
</organism>
<accession>A0A510URK5</accession>
<dbReference type="AlphaFoldDB" id="A0A510URK5"/>
<gene>
    <name evidence="1" type="ORF">AFI02nite_41270</name>
</gene>
<protein>
    <submittedName>
        <fullName evidence="1">Uncharacterized protein</fullName>
    </submittedName>
</protein>
<dbReference type="RefSeq" id="WP_146866812.1">
    <property type="nucleotide sequence ID" value="NZ_BJTZ01000064.1"/>
</dbReference>
<dbReference type="Proteomes" id="UP000321787">
    <property type="component" value="Unassembled WGS sequence"/>
</dbReference>
<comment type="caution">
    <text evidence="1">The sequence shown here is derived from an EMBL/GenBank/DDBJ whole genome shotgun (WGS) entry which is preliminary data.</text>
</comment>
<proteinExistence type="predicted"/>
<name>A0A510URK5_ALIFS</name>